<gene>
    <name evidence="2" type="ORF">DL764_007461</name>
</gene>
<keyword evidence="3" id="KW-1185">Reference proteome</keyword>
<evidence type="ECO:0000256" key="1">
    <source>
        <dbReference type="SAM" id="MobiDB-lite"/>
    </source>
</evidence>
<dbReference type="AlphaFoldDB" id="A0A4Q4T2J3"/>
<dbReference type="EMBL" id="QJNU01000511">
    <property type="protein sequence ID" value="RYO96466.1"/>
    <property type="molecule type" value="Genomic_DNA"/>
</dbReference>
<feature type="region of interest" description="Disordered" evidence="1">
    <location>
        <begin position="140"/>
        <end position="165"/>
    </location>
</feature>
<comment type="caution">
    <text evidence="2">The sequence shown here is derived from an EMBL/GenBank/DDBJ whole genome shotgun (WGS) entry which is preliminary data.</text>
</comment>
<evidence type="ECO:0000313" key="2">
    <source>
        <dbReference type="EMBL" id="RYO96466.1"/>
    </source>
</evidence>
<feature type="region of interest" description="Disordered" evidence="1">
    <location>
        <begin position="1"/>
        <end position="46"/>
    </location>
</feature>
<feature type="region of interest" description="Disordered" evidence="1">
    <location>
        <begin position="212"/>
        <end position="258"/>
    </location>
</feature>
<name>A0A4Q4T2J3_9PEZI</name>
<proteinExistence type="predicted"/>
<dbReference type="Proteomes" id="UP000293360">
    <property type="component" value="Unassembled WGS sequence"/>
</dbReference>
<accession>A0A4Q4T2J3</accession>
<evidence type="ECO:0000313" key="3">
    <source>
        <dbReference type="Proteomes" id="UP000293360"/>
    </source>
</evidence>
<reference evidence="2 3" key="1">
    <citation type="submission" date="2018-06" db="EMBL/GenBank/DDBJ databases">
        <title>Complete Genomes of Monosporascus.</title>
        <authorList>
            <person name="Robinson A.J."/>
            <person name="Natvig D.O."/>
        </authorList>
    </citation>
    <scope>NUCLEOTIDE SEQUENCE [LARGE SCALE GENOMIC DNA]</scope>
    <source>
        <strain evidence="2 3">CBS 110550</strain>
    </source>
</reference>
<dbReference type="OrthoDB" id="5207873at2759"/>
<feature type="compositionally biased region" description="Polar residues" evidence="1">
    <location>
        <begin position="23"/>
        <end position="40"/>
    </location>
</feature>
<organism evidence="2 3">
    <name type="scientific">Monosporascus ibericus</name>
    <dbReference type="NCBI Taxonomy" id="155417"/>
    <lineage>
        <taxon>Eukaryota</taxon>
        <taxon>Fungi</taxon>
        <taxon>Dikarya</taxon>
        <taxon>Ascomycota</taxon>
        <taxon>Pezizomycotina</taxon>
        <taxon>Sordariomycetes</taxon>
        <taxon>Xylariomycetidae</taxon>
        <taxon>Xylariales</taxon>
        <taxon>Xylariales incertae sedis</taxon>
        <taxon>Monosporascus</taxon>
    </lineage>
</organism>
<protein>
    <submittedName>
        <fullName evidence="2">Uncharacterized protein</fullName>
    </submittedName>
</protein>
<sequence>MEEMGSKRRKGTLSAYHMPPVSSPSQLSLHYPSTGTSIPNQPLYRPTSPNTQILREYQHYVSAVPLPYGKRHDVEPDANLYPPFNAKGEFPYPVRSTTRVLACSQDRGHVGDETPSQQLNAPEIPRGDARIQCHESVQAPPQGVVAPDPHRRPSEAPSVHASATAQTQTISVYGSSAEQSHRVCTAVRTVHDICLQSTQTYLYTHQANRLARGATPPASANPPPPAGAGNSHRHSNFMTTEPPPPRDTTVRAPARIPDPTDSLLQNVSSICTMLWASSQHSRLEVLNVERLAVEDMGNLLGWAETVALGDYDEWRAAEDAFWCIFEAGRKLCAWLGVADGIQAMAMLESDIWGPTYDP</sequence>